<accession>A0A2H3C2W3</accession>
<name>A0A2H3C2W3_9AGAR</name>
<dbReference type="EMBL" id="KZ293424">
    <property type="protein sequence ID" value="PBK71137.1"/>
    <property type="molecule type" value="Genomic_DNA"/>
</dbReference>
<keyword evidence="1" id="KW-1133">Transmembrane helix</keyword>
<organism evidence="2 3">
    <name type="scientific">Armillaria solidipes</name>
    <dbReference type="NCBI Taxonomy" id="1076256"/>
    <lineage>
        <taxon>Eukaryota</taxon>
        <taxon>Fungi</taxon>
        <taxon>Dikarya</taxon>
        <taxon>Basidiomycota</taxon>
        <taxon>Agaricomycotina</taxon>
        <taxon>Agaricomycetes</taxon>
        <taxon>Agaricomycetidae</taxon>
        <taxon>Agaricales</taxon>
        <taxon>Marasmiineae</taxon>
        <taxon>Physalacriaceae</taxon>
        <taxon>Armillaria</taxon>
    </lineage>
</organism>
<evidence type="ECO:0000313" key="3">
    <source>
        <dbReference type="Proteomes" id="UP000218334"/>
    </source>
</evidence>
<feature type="transmembrane region" description="Helical" evidence="1">
    <location>
        <begin position="12"/>
        <end position="30"/>
    </location>
</feature>
<proteinExistence type="predicted"/>
<sequence>MLMAVDRSIVVIYIDVAVWWSMVLMVPYLPDISAQSPGENQMYRALGDKCDTHGGAYKIQQDMDKGVPGLWTGTDTPAKRIPYENTSITLQTQVRNTSKYYIIEDRAFYLVDRAPRLRDAHGVSTRYSGGRIRSQNV</sequence>
<evidence type="ECO:0000313" key="2">
    <source>
        <dbReference type="EMBL" id="PBK71137.1"/>
    </source>
</evidence>
<protein>
    <submittedName>
        <fullName evidence="2">Uncharacterized protein</fullName>
    </submittedName>
</protein>
<reference evidence="3" key="1">
    <citation type="journal article" date="2017" name="Nat. Ecol. Evol.">
        <title>Genome expansion and lineage-specific genetic innovations in the forest pathogenic fungi Armillaria.</title>
        <authorList>
            <person name="Sipos G."/>
            <person name="Prasanna A.N."/>
            <person name="Walter M.C."/>
            <person name="O'Connor E."/>
            <person name="Balint B."/>
            <person name="Krizsan K."/>
            <person name="Kiss B."/>
            <person name="Hess J."/>
            <person name="Varga T."/>
            <person name="Slot J."/>
            <person name="Riley R."/>
            <person name="Boka B."/>
            <person name="Rigling D."/>
            <person name="Barry K."/>
            <person name="Lee J."/>
            <person name="Mihaltcheva S."/>
            <person name="LaButti K."/>
            <person name="Lipzen A."/>
            <person name="Waldron R."/>
            <person name="Moloney N.M."/>
            <person name="Sperisen C."/>
            <person name="Kredics L."/>
            <person name="Vagvoelgyi C."/>
            <person name="Patrignani A."/>
            <person name="Fitzpatrick D."/>
            <person name="Nagy I."/>
            <person name="Doyle S."/>
            <person name="Anderson J.B."/>
            <person name="Grigoriev I.V."/>
            <person name="Gueldener U."/>
            <person name="Muensterkoetter M."/>
            <person name="Nagy L.G."/>
        </authorList>
    </citation>
    <scope>NUCLEOTIDE SEQUENCE [LARGE SCALE GENOMIC DNA]</scope>
    <source>
        <strain evidence="3">28-4</strain>
    </source>
</reference>
<dbReference type="AlphaFoldDB" id="A0A2H3C2W3"/>
<keyword evidence="1" id="KW-0812">Transmembrane</keyword>
<evidence type="ECO:0000256" key="1">
    <source>
        <dbReference type="SAM" id="Phobius"/>
    </source>
</evidence>
<keyword evidence="3" id="KW-1185">Reference proteome</keyword>
<gene>
    <name evidence="2" type="ORF">ARMSODRAFT_973610</name>
</gene>
<keyword evidence="1" id="KW-0472">Membrane</keyword>
<dbReference type="Proteomes" id="UP000218334">
    <property type="component" value="Unassembled WGS sequence"/>
</dbReference>